<dbReference type="EMBL" id="JXKD01000002">
    <property type="protein sequence ID" value="OJG11799.1"/>
    <property type="molecule type" value="Genomic_DNA"/>
</dbReference>
<feature type="domain" description="N-acetyltransferase" evidence="3">
    <location>
        <begin position="16"/>
        <end position="163"/>
    </location>
</feature>
<dbReference type="Gene3D" id="3.40.630.30">
    <property type="match status" value="1"/>
</dbReference>
<dbReference type="InterPro" id="IPR050832">
    <property type="entry name" value="Bact_Acetyltransf"/>
</dbReference>
<keyword evidence="1" id="KW-0808">Transferase</keyword>
<organism evidence="4 5">
    <name type="scientific">Enterococcus aquimarinus</name>
    <dbReference type="NCBI Taxonomy" id="328396"/>
    <lineage>
        <taxon>Bacteria</taxon>
        <taxon>Bacillati</taxon>
        <taxon>Bacillota</taxon>
        <taxon>Bacilli</taxon>
        <taxon>Lactobacillales</taxon>
        <taxon>Enterococcaceae</taxon>
        <taxon>Enterococcus</taxon>
    </lineage>
</organism>
<evidence type="ECO:0000259" key="3">
    <source>
        <dbReference type="PROSITE" id="PS51186"/>
    </source>
</evidence>
<name>A0A1L8QWD3_9ENTE</name>
<comment type="caution">
    <text evidence="4">The sequence shown here is derived from an EMBL/GenBank/DDBJ whole genome shotgun (WGS) entry which is preliminary data.</text>
</comment>
<dbReference type="PROSITE" id="PS51186">
    <property type="entry name" value="GNAT"/>
    <property type="match status" value="1"/>
</dbReference>
<dbReference type="InterPro" id="IPR000182">
    <property type="entry name" value="GNAT_dom"/>
</dbReference>
<keyword evidence="2" id="KW-0012">Acyltransferase</keyword>
<dbReference type="InterPro" id="IPR016181">
    <property type="entry name" value="Acyl_CoA_acyltransferase"/>
</dbReference>
<gene>
    <name evidence="4" type="ORF">RU93_GL001032</name>
</gene>
<sequence length="163" mass="18728">MINAKFEAGRGDFMTFVFREIQKEDYTSCADSLIAAYANEPWNNPWTLEEALLRIEATMSGFNARGYVIEYEGNIIAMCLGRIDYYFQNWRQFCIDEFNVTPHYQRQGLGRQLFAFAATQLKKEAIQQLFLLTGGAQAVTFYEKNGFLTSNEGTMMVYPLTEA</sequence>
<reference evidence="4 5" key="1">
    <citation type="submission" date="2014-12" db="EMBL/GenBank/DDBJ databases">
        <title>Draft genome sequences of 29 type strains of Enterococci.</title>
        <authorList>
            <person name="Zhong Z."/>
            <person name="Sun Z."/>
            <person name="Liu W."/>
            <person name="Zhang W."/>
            <person name="Zhang H."/>
        </authorList>
    </citation>
    <scope>NUCLEOTIDE SEQUENCE [LARGE SCALE GENOMIC DNA]</scope>
    <source>
        <strain evidence="4 5">DSM 17690</strain>
    </source>
</reference>
<dbReference type="PANTHER" id="PTHR43877">
    <property type="entry name" value="AMINOALKYLPHOSPHONATE N-ACETYLTRANSFERASE-RELATED-RELATED"/>
    <property type="match status" value="1"/>
</dbReference>
<dbReference type="CDD" id="cd04301">
    <property type="entry name" value="NAT_SF"/>
    <property type="match status" value="1"/>
</dbReference>
<dbReference type="RefSeq" id="WP_211272543.1">
    <property type="nucleotide sequence ID" value="NZ_JXKD01000002.1"/>
</dbReference>
<evidence type="ECO:0000256" key="1">
    <source>
        <dbReference type="ARBA" id="ARBA00022679"/>
    </source>
</evidence>
<protein>
    <submittedName>
        <fullName evidence="4">Haloacid dehalogenase</fullName>
    </submittedName>
</protein>
<keyword evidence="5" id="KW-1185">Reference proteome</keyword>
<dbReference type="Pfam" id="PF00583">
    <property type="entry name" value="Acetyltransf_1"/>
    <property type="match status" value="1"/>
</dbReference>
<proteinExistence type="predicted"/>
<dbReference type="STRING" id="328396.RU93_GL001032"/>
<accession>A0A1L8QWD3</accession>
<dbReference type="AlphaFoldDB" id="A0A1L8QWD3"/>
<dbReference type="GO" id="GO:0016747">
    <property type="term" value="F:acyltransferase activity, transferring groups other than amino-acyl groups"/>
    <property type="evidence" value="ECO:0007669"/>
    <property type="project" value="InterPro"/>
</dbReference>
<evidence type="ECO:0000313" key="5">
    <source>
        <dbReference type="Proteomes" id="UP000182149"/>
    </source>
</evidence>
<evidence type="ECO:0000256" key="2">
    <source>
        <dbReference type="ARBA" id="ARBA00023315"/>
    </source>
</evidence>
<dbReference type="Proteomes" id="UP000182149">
    <property type="component" value="Unassembled WGS sequence"/>
</dbReference>
<dbReference type="SUPFAM" id="SSF55729">
    <property type="entry name" value="Acyl-CoA N-acyltransferases (Nat)"/>
    <property type="match status" value="1"/>
</dbReference>
<evidence type="ECO:0000313" key="4">
    <source>
        <dbReference type="EMBL" id="OJG11799.1"/>
    </source>
</evidence>